<dbReference type="Pfam" id="PF23467">
    <property type="entry name" value="WWE_5"/>
    <property type="match status" value="1"/>
</dbReference>
<comment type="caution">
    <text evidence="8">The sequence shown here is derived from an EMBL/GenBank/DDBJ whole genome shotgun (WGS) entry which is preliminary data.</text>
</comment>
<evidence type="ECO:0000259" key="7">
    <source>
        <dbReference type="PROSITE" id="PS51879"/>
    </source>
</evidence>
<dbReference type="PANTHER" id="PTHR32263">
    <property type="entry name" value="INACTIVE POLY [ADP-RIBOSE] POLYMERASE SRO4-RELATED"/>
    <property type="match status" value="1"/>
</dbReference>
<dbReference type="SUPFAM" id="SSF117839">
    <property type="entry name" value="WWE domain"/>
    <property type="match status" value="1"/>
</dbReference>
<evidence type="ECO:0000313" key="9">
    <source>
        <dbReference type="Proteomes" id="UP000187406"/>
    </source>
</evidence>
<gene>
    <name evidence="8" type="ORF">CFOL_v3_01000</name>
</gene>
<feature type="domain" description="PARP catalytic" evidence="6">
    <location>
        <begin position="225"/>
        <end position="447"/>
    </location>
</feature>
<sequence length="574" mass="64669">MEAKWAVLKNRKTAQDAECMVKANNTVASKESCLKSSFNKLGKRNRLVCTTDCLPGSWSTPRDYTNFSKSGLPERVLYHHDGQWIDYPQDIVKLVREHFQSKNAAIELSFDGCHFLLDALYMIQIELQTGVQKKIAWIDEAGCCFFPEFHSTGNEICECHKSHSDDDSPGVVSVPNGTTKIELQLEVDLNGVCNSKFDEIVEESNVHAKKPKILGEPVSLEVCDTRDQNPIEKMHGTTAGDQWINVHSISVDSVRNMFVTGMSPFKGVDIFEIKPCSIPFIQTRLQLFQKQVELTKKIRGDPNVQYAWLPVTKDALSNIMVYGLEHSGHKIKSPFGLGVAVQLTPVDYPCLSARYCDDDENGLRYYFFCRVLLGKVEVVKPGQWQPTSENFDNGVDNLRHPCQYVVWNMNLNTHIFPEYVISFKMSSSAEGAIVGSGIISVPGNIISQGPQGQLQLDCHPVESISTSQEVAKIPDSGTQENPRIPLMSFPMLLDALSEFVAPKEYRLMFIYFDLFRRQMLSRDDFIKSLRSIVGDTLLRSTITRLQNQVQRARHEQQAQEAESSSSCCTFKIAK</sequence>
<name>A0A1Q3API4_CEPFO</name>
<dbReference type="GO" id="GO:0003950">
    <property type="term" value="F:NAD+ poly-ADP-ribosyltransferase activity"/>
    <property type="evidence" value="ECO:0007669"/>
    <property type="project" value="InterPro"/>
</dbReference>
<evidence type="ECO:0000313" key="8">
    <source>
        <dbReference type="EMBL" id="GAV57463.1"/>
    </source>
</evidence>
<dbReference type="EMBL" id="BDDD01000033">
    <property type="protein sequence ID" value="GAV57463.1"/>
    <property type="molecule type" value="Genomic_DNA"/>
</dbReference>
<reference evidence="9" key="1">
    <citation type="submission" date="2016-04" db="EMBL/GenBank/DDBJ databases">
        <title>Cephalotus genome sequencing.</title>
        <authorList>
            <person name="Fukushima K."/>
            <person name="Hasebe M."/>
            <person name="Fang X."/>
        </authorList>
    </citation>
    <scope>NUCLEOTIDE SEQUENCE [LARGE SCALE GENOMIC DNA]</scope>
    <source>
        <strain evidence="9">cv. St1</strain>
    </source>
</reference>
<dbReference type="PROSITE" id="PS51059">
    <property type="entry name" value="PARP_CATALYTIC"/>
    <property type="match status" value="1"/>
</dbReference>
<dbReference type="InterPro" id="IPR022003">
    <property type="entry name" value="RST"/>
</dbReference>
<evidence type="ECO:0000259" key="5">
    <source>
        <dbReference type="PROSITE" id="PS50918"/>
    </source>
</evidence>
<dbReference type="Pfam" id="PF12174">
    <property type="entry name" value="RST"/>
    <property type="match status" value="1"/>
</dbReference>
<dbReference type="PROSITE" id="PS50918">
    <property type="entry name" value="WWE"/>
    <property type="match status" value="1"/>
</dbReference>
<dbReference type="SUPFAM" id="SSF56399">
    <property type="entry name" value="ADP-ribosylation"/>
    <property type="match status" value="1"/>
</dbReference>
<evidence type="ECO:0000256" key="1">
    <source>
        <dbReference type="ARBA" id="ARBA00004123"/>
    </source>
</evidence>
<dbReference type="AlphaFoldDB" id="A0A1Q3API4"/>
<keyword evidence="9" id="KW-1185">Reference proteome</keyword>
<keyword evidence="3" id="KW-0346">Stress response</keyword>
<comment type="subcellular location">
    <subcellularLocation>
        <location evidence="1">Nucleus</location>
    </subcellularLocation>
</comment>
<dbReference type="OrthoDB" id="6133115at2759"/>
<protein>
    <submittedName>
        <fullName evidence="8">RST domain-containing protein</fullName>
    </submittedName>
</protein>
<organism evidence="8 9">
    <name type="scientific">Cephalotus follicularis</name>
    <name type="common">Albany pitcher plant</name>
    <dbReference type="NCBI Taxonomy" id="3775"/>
    <lineage>
        <taxon>Eukaryota</taxon>
        <taxon>Viridiplantae</taxon>
        <taxon>Streptophyta</taxon>
        <taxon>Embryophyta</taxon>
        <taxon>Tracheophyta</taxon>
        <taxon>Spermatophyta</taxon>
        <taxon>Magnoliopsida</taxon>
        <taxon>eudicotyledons</taxon>
        <taxon>Gunneridae</taxon>
        <taxon>Pentapetalae</taxon>
        <taxon>rosids</taxon>
        <taxon>fabids</taxon>
        <taxon>Oxalidales</taxon>
        <taxon>Cephalotaceae</taxon>
        <taxon>Cephalotus</taxon>
    </lineage>
</organism>
<accession>A0A1Q3API4</accession>
<dbReference type="Gene3D" id="3.90.228.10">
    <property type="match status" value="1"/>
</dbReference>
<dbReference type="InterPro" id="IPR037197">
    <property type="entry name" value="WWE_dom_sf"/>
</dbReference>
<dbReference type="InterPro" id="IPR012317">
    <property type="entry name" value="Poly(ADP-ribose)pol_cat_dom"/>
</dbReference>
<feature type="domain" description="WWE" evidence="5">
    <location>
        <begin position="62"/>
        <end position="137"/>
    </location>
</feature>
<evidence type="ECO:0000256" key="2">
    <source>
        <dbReference type="ARBA" id="ARBA00022473"/>
    </source>
</evidence>
<keyword evidence="4" id="KW-0539">Nucleus</keyword>
<dbReference type="PANTHER" id="PTHR32263:SF24">
    <property type="entry name" value="PARP CATALYTIC DOMAIN-CONTAINING PROTEIN"/>
    <property type="match status" value="1"/>
</dbReference>
<dbReference type="GO" id="GO:0005634">
    <property type="term" value="C:nucleus"/>
    <property type="evidence" value="ECO:0007669"/>
    <property type="project" value="UniProtKB-SubCell"/>
</dbReference>
<feature type="domain" description="RST" evidence="7">
    <location>
        <begin position="480"/>
        <end position="551"/>
    </location>
</feature>
<dbReference type="InterPro" id="IPR044964">
    <property type="entry name" value="RCD1/SRO1-5"/>
</dbReference>
<dbReference type="InterPro" id="IPR004170">
    <property type="entry name" value="WWE_dom"/>
</dbReference>
<evidence type="ECO:0000256" key="3">
    <source>
        <dbReference type="ARBA" id="ARBA00023016"/>
    </source>
</evidence>
<dbReference type="InParanoid" id="A0A1Q3API4"/>
<dbReference type="STRING" id="3775.A0A1Q3API4"/>
<proteinExistence type="predicted"/>
<dbReference type="PROSITE" id="PS51879">
    <property type="entry name" value="RST"/>
    <property type="match status" value="1"/>
</dbReference>
<dbReference type="InterPro" id="IPR057823">
    <property type="entry name" value="WWE_RCD1"/>
</dbReference>
<keyword evidence="2" id="KW-0217">Developmental protein</keyword>
<evidence type="ECO:0000259" key="6">
    <source>
        <dbReference type="PROSITE" id="PS51059"/>
    </source>
</evidence>
<evidence type="ECO:0000256" key="4">
    <source>
        <dbReference type="ARBA" id="ARBA00023242"/>
    </source>
</evidence>
<dbReference type="Proteomes" id="UP000187406">
    <property type="component" value="Unassembled WGS sequence"/>
</dbReference>